<dbReference type="GO" id="GO:0001708">
    <property type="term" value="P:cell fate specification"/>
    <property type="evidence" value="ECO:0007669"/>
    <property type="project" value="TreeGrafter"/>
</dbReference>
<dbReference type="GO" id="GO:0007389">
    <property type="term" value="P:pattern specification process"/>
    <property type="evidence" value="ECO:0007669"/>
    <property type="project" value="TreeGrafter"/>
</dbReference>
<comment type="caution">
    <text evidence="4">The sequence shown here is derived from an EMBL/GenBank/DDBJ whole genome shotgun (WGS) entry which is preliminary data.</text>
</comment>
<dbReference type="GO" id="GO:0016477">
    <property type="term" value="P:cell migration"/>
    <property type="evidence" value="ECO:0007669"/>
    <property type="project" value="TreeGrafter"/>
</dbReference>
<feature type="compositionally biased region" description="Gly residues" evidence="3">
    <location>
        <begin position="622"/>
        <end position="649"/>
    </location>
</feature>
<gene>
    <name evidence="4" type="primary">Apc</name>
    <name evidence="4" type="ORF">T05_7714</name>
</gene>
<dbReference type="GO" id="GO:0030877">
    <property type="term" value="C:beta-catenin destruction complex"/>
    <property type="evidence" value="ECO:0007669"/>
    <property type="project" value="TreeGrafter"/>
</dbReference>
<dbReference type="InterPro" id="IPR011989">
    <property type="entry name" value="ARM-like"/>
</dbReference>
<dbReference type="GO" id="GO:0008013">
    <property type="term" value="F:beta-catenin binding"/>
    <property type="evidence" value="ECO:0007669"/>
    <property type="project" value="InterPro"/>
</dbReference>
<keyword evidence="5" id="KW-1185">Reference proteome</keyword>
<dbReference type="STRING" id="144512.A0A0V0TWJ1"/>
<feature type="compositionally biased region" description="Low complexity" evidence="3">
    <location>
        <begin position="994"/>
        <end position="1005"/>
    </location>
</feature>
<accession>A0A0V0TWJ1</accession>
<protein>
    <submittedName>
        <fullName evidence="4">Adenomatous polyposis coli protein</fullName>
    </submittedName>
</protein>
<feature type="compositionally biased region" description="Polar residues" evidence="3">
    <location>
        <begin position="1"/>
        <end position="13"/>
    </location>
</feature>
<feature type="compositionally biased region" description="Polar residues" evidence="3">
    <location>
        <begin position="1008"/>
        <end position="1025"/>
    </location>
</feature>
<dbReference type="InterPro" id="IPR009223">
    <property type="entry name" value="APC_rpt"/>
</dbReference>
<feature type="compositionally biased region" description="Low complexity" evidence="3">
    <location>
        <begin position="903"/>
        <end position="932"/>
    </location>
</feature>
<dbReference type="GO" id="GO:0016342">
    <property type="term" value="C:catenin complex"/>
    <property type="evidence" value="ECO:0007669"/>
    <property type="project" value="TreeGrafter"/>
</dbReference>
<name>A0A0V0TWJ1_9BILA</name>
<dbReference type="GO" id="GO:0090090">
    <property type="term" value="P:negative regulation of canonical Wnt signaling pathway"/>
    <property type="evidence" value="ECO:0007669"/>
    <property type="project" value="TreeGrafter"/>
</dbReference>
<feature type="region of interest" description="Disordered" evidence="3">
    <location>
        <begin position="1"/>
        <end position="38"/>
    </location>
</feature>
<dbReference type="SUPFAM" id="SSF48371">
    <property type="entry name" value="ARM repeat"/>
    <property type="match status" value="1"/>
</dbReference>
<evidence type="ECO:0000256" key="2">
    <source>
        <dbReference type="ARBA" id="ARBA00022687"/>
    </source>
</evidence>
<dbReference type="Pfam" id="PF05923">
    <property type="entry name" value="APC_r"/>
    <property type="match status" value="1"/>
</dbReference>
<evidence type="ECO:0000256" key="1">
    <source>
        <dbReference type="ARBA" id="ARBA00009051"/>
    </source>
</evidence>
<sequence>MTESPVCSNSSEASKLAPQSDVESSSPSGPKILSANADDRQESIVGSVDVPANNKMEIVFSLLSMLSTQGRRESSETFLRMSRDAQHCILLRESGCLALIIRLLHPSEVSAVQPTSEDVEVFHRASEALRNIARFQKEKTAQHRELKILRCLEKIRLYVLHLRFQRCTSSKSKLLLTEKEVLSAIASLMKWSFEEDNRSATCFFGGLESICEALIMDQLVFKTEPPENHILCRKYIGMTLTNLTFGAARSKQVLCGNMNFLRTVNEQIRSNDDDLKQVFASVLRNLSWKAEDSSKAALQQNHTVALLTEAAMRSKKEATLKSILSALWNLTSHCAENQMEVCTVPQAVQFLVLTLKRSTASGNNAIVENCGGILRNISACIADREEWRSVLRQTGCYEVLMEHLGAKSLTVISNACGALWNLSNSSVQEQKLLCELGAVEPLQTLTQSKHALIRLASSATLKNLQTFVQKVTNRSIEGEMLRNGSSSPPSRRHGLDEAGQSRTATLRRLFEPDSRLMISKESLESPLTVQTTDLMEPSFSGPSLVDQESAPPMETLKRFAVEGTPAHLSRRSSLTSLHQGLVQEESSKAESETKMDKTAEAVVKKEQTAVSVASAKAMKTGDGVGIDGSGGGGGDDGGDSSGGVGGSGNVGDGVGVKVCGSGSGEGVGGAPVFTPMMFSRHSSLQSLNSCELQSIHSTVYSEYSYYPTALVSPSDIPDSPGQSALVSPSLPADGSANKPLLAKGDDAFDLPRIYNYEGSSRGGLSAASSLSALTIDVETKVKPAAAGYDLLDLKSCIQSAQPNKSTSVVQRSVNRKAPAVSTQQFDQSNSSKPAYDNTAVGDEVVKSFADEGSEIQQAPNSPVTDIHSLIQLAMPKPKSGECTTAQLRSASAARAKPNKAKISSATDSSNSTSTGSARRVQQQQQQQRQQQQLPLQEKKADEARMPSASQSSASSGTSGTSSKGSVPRSELRECIYSAFPKPHARRKNRPAEPRNQNANTQVNRNNTERPTTSYTSSVSQPKLIS</sequence>
<dbReference type="GO" id="GO:0007399">
    <property type="term" value="P:nervous system development"/>
    <property type="evidence" value="ECO:0007669"/>
    <property type="project" value="TreeGrafter"/>
</dbReference>
<dbReference type="GO" id="GO:0008017">
    <property type="term" value="F:microtubule binding"/>
    <property type="evidence" value="ECO:0007669"/>
    <property type="project" value="TreeGrafter"/>
</dbReference>
<dbReference type="InterPro" id="IPR000225">
    <property type="entry name" value="Armadillo"/>
</dbReference>
<dbReference type="Gene3D" id="1.25.10.10">
    <property type="entry name" value="Leucine-rich Repeat Variant"/>
    <property type="match status" value="1"/>
</dbReference>
<feature type="compositionally biased region" description="Low complexity" evidence="3">
    <location>
        <begin position="947"/>
        <end position="965"/>
    </location>
</feature>
<proteinExistence type="inferred from homology"/>
<dbReference type="GO" id="GO:0007026">
    <property type="term" value="P:negative regulation of microtubule depolymerization"/>
    <property type="evidence" value="ECO:0007669"/>
    <property type="project" value="TreeGrafter"/>
</dbReference>
<dbReference type="InterPro" id="IPR016024">
    <property type="entry name" value="ARM-type_fold"/>
</dbReference>
<dbReference type="PANTHER" id="PTHR12607:SF12">
    <property type="entry name" value="APC-LIKE, ISOFORM A-RELATED"/>
    <property type="match status" value="1"/>
</dbReference>
<feature type="compositionally biased region" description="Basic and acidic residues" evidence="3">
    <location>
        <begin position="585"/>
        <end position="595"/>
    </location>
</feature>
<comment type="similarity">
    <text evidence="1">Belongs to the adenomatous polyposis coli (APC) family.</text>
</comment>
<feature type="region of interest" description="Disordered" evidence="3">
    <location>
        <begin position="478"/>
        <end position="507"/>
    </location>
</feature>
<dbReference type="EMBL" id="JYDJ01000120">
    <property type="protein sequence ID" value="KRX43407.1"/>
    <property type="molecule type" value="Genomic_DNA"/>
</dbReference>
<feature type="region of interest" description="Disordered" evidence="3">
    <location>
        <begin position="564"/>
        <end position="595"/>
    </location>
</feature>
<keyword evidence="2" id="KW-0879">Wnt signaling pathway</keyword>
<feature type="compositionally biased region" description="Polar residues" evidence="3">
    <location>
        <begin position="820"/>
        <end position="832"/>
    </location>
</feature>
<dbReference type="GO" id="GO:0005881">
    <property type="term" value="C:cytoplasmic microtubule"/>
    <property type="evidence" value="ECO:0007669"/>
    <property type="project" value="TreeGrafter"/>
</dbReference>
<dbReference type="Proteomes" id="UP000055048">
    <property type="component" value="Unassembled WGS sequence"/>
</dbReference>
<dbReference type="GO" id="GO:0045295">
    <property type="term" value="F:gamma-catenin binding"/>
    <property type="evidence" value="ECO:0007669"/>
    <property type="project" value="TreeGrafter"/>
</dbReference>
<dbReference type="OrthoDB" id="5918429at2759"/>
<dbReference type="GO" id="GO:0016055">
    <property type="term" value="P:Wnt signaling pathway"/>
    <property type="evidence" value="ECO:0007669"/>
    <property type="project" value="UniProtKB-KW"/>
</dbReference>
<dbReference type="SMART" id="SM00185">
    <property type="entry name" value="ARM"/>
    <property type="match status" value="5"/>
</dbReference>
<feature type="region of interest" description="Disordered" evidence="3">
    <location>
        <begin position="802"/>
        <end position="838"/>
    </location>
</feature>
<evidence type="ECO:0000313" key="5">
    <source>
        <dbReference type="Proteomes" id="UP000055048"/>
    </source>
</evidence>
<organism evidence="4 5">
    <name type="scientific">Trichinella murrelli</name>
    <dbReference type="NCBI Taxonomy" id="144512"/>
    <lineage>
        <taxon>Eukaryota</taxon>
        <taxon>Metazoa</taxon>
        <taxon>Ecdysozoa</taxon>
        <taxon>Nematoda</taxon>
        <taxon>Enoplea</taxon>
        <taxon>Dorylaimia</taxon>
        <taxon>Trichinellida</taxon>
        <taxon>Trichinellidae</taxon>
        <taxon>Trichinella</taxon>
    </lineage>
</organism>
<reference evidence="4 5" key="1">
    <citation type="submission" date="2015-01" db="EMBL/GenBank/DDBJ databases">
        <title>Evolution of Trichinella species and genotypes.</title>
        <authorList>
            <person name="Korhonen P.K."/>
            <person name="Edoardo P."/>
            <person name="Giuseppe L.R."/>
            <person name="Gasser R.B."/>
        </authorList>
    </citation>
    <scope>NUCLEOTIDE SEQUENCE [LARGE SCALE GENOMIC DNA]</scope>
    <source>
        <strain evidence="4">ISS417</strain>
    </source>
</reference>
<feature type="region of interest" description="Disordered" evidence="3">
    <location>
        <begin position="876"/>
        <end position="1025"/>
    </location>
</feature>
<feature type="compositionally biased region" description="Polar residues" evidence="3">
    <location>
        <begin position="802"/>
        <end position="812"/>
    </location>
</feature>
<dbReference type="InterPro" id="IPR026818">
    <property type="entry name" value="Apc_fam"/>
</dbReference>
<dbReference type="AlphaFoldDB" id="A0A0V0TWJ1"/>
<evidence type="ECO:0000256" key="3">
    <source>
        <dbReference type="SAM" id="MobiDB-lite"/>
    </source>
</evidence>
<evidence type="ECO:0000313" key="4">
    <source>
        <dbReference type="EMBL" id="KRX43407.1"/>
    </source>
</evidence>
<dbReference type="PANTHER" id="PTHR12607">
    <property type="entry name" value="ADENOMATOUS POLYPOSIS COLI PROTEIN FAMILY"/>
    <property type="match status" value="1"/>
</dbReference>
<feature type="region of interest" description="Disordered" evidence="3">
    <location>
        <begin position="621"/>
        <end position="649"/>
    </location>
</feature>